<evidence type="ECO:0000313" key="5">
    <source>
        <dbReference type="Proteomes" id="UP000726170"/>
    </source>
</evidence>
<name>A0ABS6EE23_9CLOT</name>
<dbReference type="PROSITE" id="PS51464">
    <property type="entry name" value="SIS"/>
    <property type="match status" value="1"/>
</dbReference>
<dbReference type="PANTHER" id="PTHR10088:SF4">
    <property type="entry name" value="GLUCOKINASE REGULATORY PROTEIN"/>
    <property type="match status" value="1"/>
</dbReference>
<accession>A0ABS6EE23</accession>
<dbReference type="InterPro" id="IPR040190">
    <property type="entry name" value="MURQ/GCKR"/>
</dbReference>
<dbReference type="Proteomes" id="UP000726170">
    <property type="component" value="Unassembled WGS sequence"/>
</dbReference>
<keyword evidence="1 2" id="KW-0456">Lyase</keyword>
<evidence type="ECO:0000259" key="3">
    <source>
        <dbReference type="PROSITE" id="PS51464"/>
    </source>
</evidence>
<dbReference type="PANTHER" id="PTHR10088">
    <property type="entry name" value="GLUCOKINASE REGULATORY PROTEIN"/>
    <property type="match status" value="1"/>
</dbReference>
<feature type="active site" evidence="2">
    <location>
        <position position="116"/>
    </location>
</feature>
<protein>
    <recommendedName>
        <fullName evidence="2">N-acetylmuramic acid 6-phosphate etherase</fullName>
        <shortName evidence="2">MurNAc-6-P etherase</shortName>
        <ecNumber evidence="2">4.2.1.126</ecNumber>
    </recommendedName>
    <alternativeName>
        <fullName evidence="2">N-acetylmuramic acid 6-phosphate hydrolase</fullName>
    </alternativeName>
    <alternativeName>
        <fullName evidence="2">N-acetylmuramic acid 6-phosphate lyase</fullName>
    </alternativeName>
</protein>
<dbReference type="Pfam" id="PF22645">
    <property type="entry name" value="GKRP_SIS_N"/>
    <property type="match status" value="1"/>
</dbReference>
<comment type="miscellaneous">
    <text evidence="2">A lyase-type mechanism (elimination/hydration) is suggested for the cleavage of the lactyl ether bond of MurNAc 6-phosphate, with the formation of an alpha,beta-unsaturated aldehyde intermediate with (E)-stereochemistry, followed by the syn addition of water to give product.</text>
</comment>
<dbReference type="PROSITE" id="PS01272">
    <property type="entry name" value="GCKR"/>
    <property type="match status" value="1"/>
</dbReference>
<dbReference type="RefSeq" id="WP_216437655.1">
    <property type="nucleotide sequence ID" value="NZ_JAHLQF010000001.1"/>
</dbReference>
<evidence type="ECO:0000313" key="4">
    <source>
        <dbReference type="EMBL" id="MBU5483260.1"/>
    </source>
</evidence>
<proteinExistence type="inferred from homology"/>
<keyword evidence="2" id="KW-0119">Carbohydrate metabolism</keyword>
<dbReference type="EMBL" id="JAHLQF010000001">
    <property type="protein sequence ID" value="MBU5483260.1"/>
    <property type="molecule type" value="Genomic_DNA"/>
</dbReference>
<feature type="active site" description="Proton donor" evidence="2">
    <location>
        <position position="85"/>
    </location>
</feature>
<comment type="function">
    <text evidence="2">Specifically catalyzes the cleavage of the D-lactyl ether substituent of MurNAc 6-phosphate, producing GlcNAc 6-phosphate and D-lactate.</text>
</comment>
<dbReference type="NCBIfam" id="NF009222">
    <property type="entry name" value="PRK12570.1"/>
    <property type="match status" value="1"/>
</dbReference>
<sequence length="307" mass="33234">MNSELESLTTEKVNCNTVDIDEKSTYDILKIINEEDKKVALAVEEELPNIAKAVEKIVEAFNNNGRLIYLGAGTSGRLGILDATECPPTFGTSREMVVGLIAGGERALLEAVEGAEDCEKEGIKDLKNINLNSKDVVVGIAASGRTPYVISGLKYAKSIGATTVSICCNEEAPIIKIVDVAITPIVGAEVIAGSTRLKSGTAQKLVVNMLTTASMIGIGKVYKNLMVDVQTTNKKLVHRANKIVMMATGEDERIVAKVLKEADFQPKVAIVMIKTHCNKEEAIKRLKEAKGFIKKALEYYEGNDHHD</sequence>
<dbReference type="InterPro" id="IPR005486">
    <property type="entry name" value="Glucokinase_regulatory_CS"/>
</dbReference>
<comment type="subunit">
    <text evidence="2">Homodimer.</text>
</comment>
<organism evidence="4 5">
    <name type="scientific">Clostridium mobile</name>
    <dbReference type="NCBI Taxonomy" id="2841512"/>
    <lineage>
        <taxon>Bacteria</taxon>
        <taxon>Bacillati</taxon>
        <taxon>Bacillota</taxon>
        <taxon>Clostridia</taxon>
        <taxon>Eubacteriales</taxon>
        <taxon>Clostridiaceae</taxon>
        <taxon>Clostridium</taxon>
    </lineage>
</organism>
<comment type="similarity">
    <text evidence="2">Belongs to the GCKR-like family. MurNAc-6-P etherase subfamily.</text>
</comment>
<comment type="caution">
    <text evidence="4">The sequence shown here is derived from an EMBL/GenBank/DDBJ whole genome shotgun (WGS) entry which is preliminary data.</text>
</comment>
<comment type="pathway">
    <text evidence="2">Amino-sugar metabolism; N-acetylmuramate degradation.</text>
</comment>
<dbReference type="GO" id="GO:0016829">
    <property type="term" value="F:lyase activity"/>
    <property type="evidence" value="ECO:0007669"/>
    <property type="project" value="UniProtKB-KW"/>
</dbReference>
<evidence type="ECO:0000256" key="1">
    <source>
        <dbReference type="ARBA" id="ARBA00023239"/>
    </source>
</evidence>
<dbReference type="EC" id="4.2.1.126" evidence="2"/>
<gene>
    <name evidence="2 4" type="primary">murQ</name>
    <name evidence="4" type="ORF">KQI86_02900</name>
</gene>
<dbReference type="NCBIfam" id="NF003915">
    <property type="entry name" value="PRK05441.1"/>
    <property type="match status" value="1"/>
</dbReference>
<keyword evidence="5" id="KW-1185">Reference proteome</keyword>
<dbReference type="HAMAP" id="MF_00068">
    <property type="entry name" value="MurQ"/>
    <property type="match status" value="1"/>
</dbReference>
<comment type="catalytic activity">
    <reaction evidence="2">
        <text>N-acetyl-D-muramate 6-phosphate + H2O = N-acetyl-D-glucosamine 6-phosphate + (R)-lactate</text>
        <dbReference type="Rhea" id="RHEA:26410"/>
        <dbReference type="ChEBI" id="CHEBI:15377"/>
        <dbReference type="ChEBI" id="CHEBI:16004"/>
        <dbReference type="ChEBI" id="CHEBI:57513"/>
        <dbReference type="ChEBI" id="CHEBI:58722"/>
        <dbReference type="EC" id="4.2.1.126"/>
    </reaction>
</comment>
<evidence type="ECO:0000256" key="2">
    <source>
        <dbReference type="HAMAP-Rule" id="MF_00068"/>
    </source>
</evidence>
<reference evidence="4 5" key="1">
    <citation type="submission" date="2021-06" db="EMBL/GenBank/DDBJ databases">
        <authorList>
            <person name="Sun Q."/>
            <person name="Li D."/>
        </authorList>
    </citation>
    <scope>NUCLEOTIDE SEQUENCE [LARGE SCALE GENOMIC DNA]</scope>
    <source>
        <strain evidence="4 5">MSJ-11</strain>
    </source>
</reference>
<dbReference type="NCBIfam" id="TIGR00274">
    <property type="entry name" value="N-acetylmuramic acid 6-phosphate etherase"/>
    <property type="match status" value="1"/>
</dbReference>
<feature type="domain" description="SIS" evidence="3">
    <location>
        <begin position="57"/>
        <end position="220"/>
    </location>
</feature>
<dbReference type="InterPro" id="IPR005488">
    <property type="entry name" value="Etherase_MurQ"/>
</dbReference>
<dbReference type="CDD" id="cd05007">
    <property type="entry name" value="SIS_Etherase"/>
    <property type="match status" value="1"/>
</dbReference>
<dbReference type="InterPro" id="IPR001347">
    <property type="entry name" value="SIS_dom"/>
</dbReference>